<sequence length="221" mass="24763">MEAQMGESPAPMEGTLLVSTLLEQDREASPLAVFLWENKSSDMLSQASEFSQNCVESEFYFPSSMISFDNEPEILVAPIWPSLNMVHEIYYTRIRLGSPPKEFHVQIDTGSDVLWVSCISCKGCPTLGGIDQEKHNGVGANTINSRICDVYSRAASKEHMMYLVNCHIAAHLGFFNYQIPTSYFALENKCDLKGKGCAQFVQLTVFYAFTWKDDIFPQSGV</sequence>
<gene>
    <name evidence="10" type="ORF">T459_28727</name>
</gene>
<dbReference type="GO" id="GO:0004190">
    <property type="term" value="F:aspartic-type endopeptidase activity"/>
    <property type="evidence" value="ECO:0007669"/>
    <property type="project" value="InterPro"/>
</dbReference>
<comment type="subcellular location">
    <subcellularLocation>
        <location evidence="1">Membrane</location>
    </subcellularLocation>
</comment>
<dbReference type="PROSITE" id="PS51767">
    <property type="entry name" value="PEPTIDASE_A1"/>
    <property type="match status" value="1"/>
</dbReference>
<keyword evidence="7" id="KW-1133">Transmembrane helix</keyword>
<evidence type="ECO:0000256" key="2">
    <source>
        <dbReference type="ARBA" id="ARBA00007447"/>
    </source>
</evidence>
<evidence type="ECO:0000256" key="7">
    <source>
        <dbReference type="ARBA" id="ARBA00022989"/>
    </source>
</evidence>
<dbReference type="PANTHER" id="PTHR13683:SF375">
    <property type="entry name" value="PEPTIDASE A1 DOMAIN-CONTAINING PROTEIN"/>
    <property type="match status" value="1"/>
</dbReference>
<dbReference type="InterPro" id="IPR032861">
    <property type="entry name" value="TAXi_N"/>
</dbReference>
<dbReference type="Gramene" id="PHT69240">
    <property type="protein sequence ID" value="PHT69240"/>
    <property type="gene ID" value="T459_28727"/>
</dbReference>
<evidence type="ECO:0000256" key="1">
    <source>
        <dbReference type="ARBA" id="ARBA00004370"/>
    </source>
</evidence>
<dbReference type="AlphaFoldDB" id="A0A2G2YHP4"/>
<evidence type="ECO:0000313" key="10">
    <source>
        <dbReference type="EMBL" id="PHT69240.1"/>
    </source>
</evidence>
<dbReference type="InterPro" id="IPR033121">
    <property type="entry name" value="PEPTIDASE_A1"/>
</dbReference>
<keyword evidence="11" id="KW-1185">Reference proteome</keyword>
<comment type="similarity">
    <text evidence="2">Belongs to the peptidase A1 family.</text>
</comment>
<keyword evidence="4" id="KW-0812">Transmembrane</keyword>
<evidence type="ECO:0000256" key="8">
    <source>
        <dbReference type="ARBA" id="ARBA00023136"/>
    </source>
</evidence>
<dbReference type="InterPro" id="IPR001461">
    <property type="entry name" value="Aspartic_peptidase_A1"/>
</dbReference>
<dbReference type="GO" id="GO:0016020">
    <property type="term" value="C:membrane"/>
    <property type="evidence" value="ECO:0007669"/>
    <property type="project" value="UniProtKB-SubCell"/>
</dbReference>
<proteinExistence type="inferred from homology"/>
<dbReference type="SUPFAM" id="SSF50630">
    <property type="entry name" value="Acid proteases"/>
    <property type="match status" value="1"/>
</dbReference>
<feature type="domain" description="Peptidase A1" evidence="9">
    <location>
        <begin position="90"/>
        <end position="221"/>
    </location>
</feature>
<dbReference type="GO" id="GO:0006508">
    <property type="term" value="P:proteolysis"/>
    <property type="evidence" value="ECO:0007669"/>
    <property type="project" value="UniProtKB-KW"/>
</dbReference>
<evidence type="ECO:0000256" key="6">
    <source>
        <dbReference type="ARBA" id="ARBA00022801"/>
    </source>
</evidence>
<dbReference type="InterPro" id="IPR021109">
    <property type="entry name" value="Peptidase_aspartic_dom_sf"/>
</dbReference>
<keyword evidence="8" id="KW-0472">Membrane</keyword>
<name>A0A2G2YHP4_CAPAN</name>
<keyword evidence="6" id="KW-0378">Hydrolase</keyword>
<evidence type="ECO:0000259" key="9">
    <source>
        <dbReference type="PROSITE" id="PS51767"/>
    </source>
</evidence>
<keyword evidence="5" id="KW-0732">Signal</keyword>
<dbReference type="Pfam" id="PF14543">
    <property type="entry name" value="TAXi_N"/>
    <property type="match status" value="1"/>
</dbReference>
<evidence type="ECO:0000256" key="5">
    <source>
        <dbReference type="ARBA" id="ARBA00022729"/>
    </source>
</evidence>
<dbReference type="PANTHER" id="PTHR13683">
    <property type="entry name" value="ASPARTYL PROTEASES"/>
    <property type="match status" value="1"/>
</dbReference>
<evidence type="ECO:0000256" key="3">
    <source>
        <dbReference type="ARBA" id="ARBA00022670"/>
    </source>
</evidence>
<comment type="caution">
    <text evidence="10">The sequence shown here is derived from an EMBL/GenBank/DDBJ whole genome shotgun (WGS) entry which is preliminary data.</text>
</comment>
<protein>
    <recommendedName>
        <fullName evidence="9">Peptidase A1 domain-containing protein</fullName>
    </recommendedName>
</protein>
<dbReference type="Gene3D" id="2.40.70.10">
    <property type="entry name" value="Acid Proteases"/>
    <property type="match status" value="1"/>
</dbReference>
<organism evidence="10 11">
    <name type="scientific">Capsicum annuum</name>
    <name type="common">Capsicum pepper</name>
    <dbReference type="NCBI Taxonomy" id="4072"/>
    <lineage>
        <taxon>Eukaryota</taxon>
        <taxon>Viridiplantae</taxon>
        <taxon>Streptophyta</taxon>
        <taxon>Embryophyta</taxon>
        <taxon>Tracheophyta</taxon>
        <taxon>Spermatophyta</taxon>
        <taxon>Magnoliopsida</taxon>
        <taxon>eudicotyledons</taxon>
        <taxon>Gunneridae</taxon>
        <taxon>Pentapetalae</taxon>
        <taxon>asterids</taxon>
        <taxon>lamiids</taxon>
        <taxon>Solanales</taxon>
        <taxon>Solanaceae</taxon>
        <taxon>Solanoideae</taxon>
        <taxon>Capsiceae</taxon>
        <taxon>Capsicum</taxon>
    </lineage>
</organism>
<evidence type="ECO:0000313" key="11">
    <source>
        <dbReference type="Proteomes" id="UP000222542"/>
    </source>
</evidence>
<reference evidence="10 11" key="1">
    <citation type="journal article" date="2014" name="Nat. Genet.">
        <title>Genome sequence of the hot pepper provides insights into the evolution of pungency in Capsicum species.</title>
        <authorList>
            <person name="Kim S."/>
            <person name="Park M."/>
            <person name="Yeom S.I."/>
            <person name="Kim Y.M."/>
            <person name="Lee J.M."/>
            <person name="Lee H.A."/>
            <person name="Seo E."/>
            <person name="Choi J."/>
            <person name="Cheong K."/>
            <person name="Kim K.T."/>
            <person name="Jung K."/>
            <person name="Lee G.W."/>
            <person name="Oh S.K."/>
            <person name="Bae C."/>
            <person name="Kim S.B."/>
            <person name="Lee H.Y."/>
            <person name="Kim S.Y."/>
            <person name="Kim M.S."/>
            <person name="Kang B.C."/>
            <person name="Jo Y.D."/>
            <person name="Yang H.B."/>
            <person name="Jeong H.J."/>
            <person name="Kang W.H."/>
            <person name="Kwon J.K."/>
            <person name="Shin C."/>
            <person name="Lim J.Y."/>
            <person name="Park J.H."/>
            <person name="Huh J.H."/>
            <person name="Kim J.S."/>
            <person name="Kim B.D."/>
            <person name="Cohen O."/>
            <person name="Paran I."/>
            <person name="Suh M.C."/>
            <person name="Lee S.B."/>
            <person name="Kim Y.K."/>
            <person name="Shin Y."/>
            <person name="Noh S.J."/>
            <person name="Park J."/>
            <person name="Seo Y.S."/>
            <person name="Kwon S.Y."/>
            <person name="Kim H.A."/>
            <person name="Park J.M."/>
            <person name="Kim H.J."/>
            <person name="Choi S.B."/>
            <person name="Bosland P.W."/>
            <person name="Reeves G."/>
            <person name="Jo S.H."/>
            <person name="Lee B.W."/>
            <person name="Cho H.T."/>
            <person name="Choi H.S."/>
            <person name="Lee M.S."/>
            <person name="Yu Y."/>
            <person name="Do Choi Y."/>
            <person name="Park B.S."/>
            <person name="van Deynze A."/>
            <person name="Ashrafi H."/>
            <person name="Hill T."/>
            <person name="Kim W.T."/>
            <person name="Pai H.S."/>
            <person name="Ahn H.K."/>
            <person name="Yeam I."/>
            <person name="Giovannoni J.J."/>
            <person name="Rose J.K."/>
            <person name="Sorensen I."/>
            <person name="Lee S.J."/>
            <person name="Kim R.W."/>
            <person name="Choi I.Y."/>
            <person name="Choi B.S."/>
            <person name="Lim J.S."/>
            <person name="Lee Y.H."/>
            <person name="Choi D."/>
        </authorList>
    </citation>
    <scope>NUCLEOTIDE SEQUENCE [LARGE SCALE GENOMIC DNA]</scope>
    <source>
        <strain evidence="11">cv. CM334</strain>
    </source>
</reference>
<dbReference type="Proteomes" id="UP000222542">
    <property type="component" value="Unassembled WGS sequence"/>
</dbReference>
<keyword evidence="3" id="KW-0645">Protease</keyword>
<dbReference type="EMBL" id="AYRZ02000011">
    <property type="protein sequence ID" value="PHT69240.1"/>
    <property type="molecule type" value="Genomic_DNA"/>
</dbReference>
<accession>A0A2G2YHP4</accession>
<evidence type="ECO:0000256" key="4">
    <source>
        <dbReference type="ARBA" id="ARBA00022692"/>
    </source>
</evidence>
<reference evidence="10 11" key="2">
    <citation type="journal article" date="2017" name="Genome Biol.">
        <title>New reference genome sequences of hot pepper reveal the massive evolution of plant disease-resistance genes by retroduplication.</title>
        <authorList>
            <person name="Kim S."/>
            <person name="Park J."/>
            <person name="Yeom S.I."/>
            <person name="Kim Y.M."/>
            <person name="Seo E."/>
            <person name="Kim K.T."/>
            <person name="Kim M.S."/>
            <person name="Lee J.M."/>
            <person name="Cheong K."/>
            <person name="Shin H.S."/>
            <person name="Kim S.B."/>
            <person name="Han K."/>
            <person name="Lee J."/>
            <person name="Park M."/>
            <person name="Lee H.A."/>
            <person name="Lee H.Y."/>
            <person name="Lee Y."/>
            <person name="Oh S."/>
            <person name="Lee J.H."/>
            <person name="Choi E."/>
            <person name="Choi E."/>
            <person name="Lee S.E."/>
            <person name="Jeon J."/>
            <person name="Kim H."/>
            <person name="Choi G."/>
            <person name="Song H."/>
            <person name="Lee J."/>
            <person name="Lee S.C."/>
            <person name="Kwon J.K."/>
            <person name="Lee H.Y."/>
            <person name="Koo N."/>
            <person name="Hong Y."/>
            <person name="Kim R.W."/>
            <person name="Kang W.H."/>
            <person name="Huh J.H."/>
            <person name="Kang B.C."/>
            <person name="Yang T.J."/>
            <person name="Lee Y.H."/>
            <person name="Bennetzen J.L."/>
            <person name="Choi D."/>
        </authorList>
    </citation>
    <scope>NUCLEOTIDE SEQUENCE [LARGE SCALE GENOMIC DNA]</scope>
    <source>
        <strain evidence="11">cv. CM334</strain>
    </source>
</reference>